<evidence type="ECO:0000313" key="1">
    <source>
        <dbReference type="EMBL" id="QTA87657.1"/>
    </source>
</evidence>
<dbReference type="RefSeq" id="WP_207682761.1">
    <property type="nucleotide sequence ID" value="NZ_CP061800.1"/>
</dbReference>
<name>A0A975GND8_9BACT</name>
<dbReference type="KEGG" id="dmm:dnm_036910"/>
<organism evidence="1 2">
    <name type="scientific">Desulfonema magnum</name>
    <dbReference type="NCBI Taxonomy" id="45655"/>
    <lineage>
        <taxon>Bacteria</taxon>
        <taxon>Pseudomonadati</taxon>
        <taxon>Thermodesulfobacteriota</taxon>
        <taxon>Desulfobacteria</taxon>
        <taxon>Desulfobacterales</taxon>
        <taxon>Desulfococcaceae</taxon>
        <taxon>Desulfonema</taxon>
    </lineage>
</organism>
<sequence length="415" mass="47110">MLKSELILRRVKIRGNDVMPLTLPADDHYLTVADELIRVTETCAGHTRGEFNDAIREYEGDSLDYPIIRGLAAVLVNRCTFGENGSLVNPVELRTDLFRQGPVTYKQDLFARTDRAQAVAETAARYGLTEEQVETNFFTDLPEEKLLLDTGDALGPGDLIVRYNMEVARGLLYWAREVRITVQDTYKDVFKYIKLFKLMHTISPGHSGGYDIILHGPISPFVKSTIRYGLQFAKFLPALLLCRHWHMDADVQLPKSPRPLRYTLDDRTELHTHFKASGTFDSQLEADFAAEFEAKYGGAKRVWELNREDELILLGDTVMIPDFSLTHRKHGRRALIEIVGFWHPRYLQRKLKKVQEAGRKDLILLLYESAKVAEGFFKAVSAGEVLVFSRKPVIKKVLAAVERCAVLPTKVISSS</sequence>
<gene>
    <name evidence="1" type="ORF">dnm_036910</name>
</gene>
<dbReference type="PANTHER" id="PTHR39640:SF1">
    <property type="entry name" value="DUF790 FAMILY PROTEIN"/>
    <property type="match status" value="1"/>
</dbReference>
<keyword evidence="2" id="KW-1185">Reference proteome</keyword>
<dbReference type="Proteomes" id="UP000663722">
    <property type="component" value="Chromosome"/>
</dbReference>
<dbReference type="AlphaFoldDB" id="A0A975GND8"/>
<evidence type="ECO:0000313" key="2">
    <source>
        <dbReference type="Proteomes" id="UP000663722"/>
    </source>
</evidence>
<dbReference type="PIRSF" id="PIRSF019435">
    <property type="entry name" value="UCP019435"/>
    <property type="match status" value="1"/>
</dbReference>
<accession>A0A975GND8</accession>
<dbReference type="EMBL" id="CP061800">
    <property type="protein sequence ID" value="QTA87657.1"/>
    <property type="molecule type" value="Genomic_DNA"/>
</dbReference>
<dbReference type="Pfam" id="PF05626">
    <property type="entry name" value="DUF790"/>
    <property type="match status" value="1"/>
</dbReference>
<proteinExistence type="predicted"/>
<dbReference type="PANTHER" id="PTHR39640">
    <property type="entry name" value="VNG6129C"/>
    <property type="match status" value="1"/>
</dbReference>
<reference evidence="1" key="1">
    <citation type="journal article" date="2021" name="Microb. Physiol.">
        <title>Proteogenomic Insights into the Physiology of Marine, Sulfate-Reducing, Filamentous Desulfonema limicola and Desulfonema magnum.</title>
        <authorList>
            <person name="Schnaars V."/>
            <person name="Wohlbrand L."/>
            <person name="Scheve S."/>
            <person name="Hinrichs C."/>
            <person name="Reinhardt R."/>
            <person name="Rabus R."/>
        </authorList>
    </citation>
    <scope>NUCLEOTIDE SEQUENCE</scope>
    <source>
        <strain evidence="1">4be13</strain>
    </source>
</reference>
<protein>
    <submittedName>
        <fullName evidence="1">DUF790</fullName>
    </submittedName>
</protein>
<dbReference type="InterPro" id="IPR008508">
    <property type="entry name" value="Bax1"/>
</dbReference>